<dbReference type="PANTHER" id="PTHR43158">
    <property type="entry name" value="SKFA PEPTIDE EXPORT ATP-BINDING PROTEIN SKFE"/>
    <property type="match status" value="1"/>
</dbReference>
<dbReference type="Pfam" id="PF00005">
    <property type="entry name" value="ABC_tran"/>
    <property type="match status" value="1"/>
</dbReference>
<dbReference type="PANTHER" id="PTHR43158:SF5">
    <property type="entry name" value="ABC TRANSPORTER, ATP-BINDING PROTEIN"/>
    <property type="match status" value="1"/>
</dbReference>
<proteinExistence type="predicted"/>
<comment type="caution">
    <text evidence="4">The sequence shown here is derived from an EMBL/GenBank/DDBJ whole genome shotgun (WGS) entry which is preliminary data.</text>
</comment>
<dbReference type="RefSeq" id="WP_204404261.1">
    <property type="nucleotide sequence ID" value="NZ_JAFBEE010000028.1"/>
</dbReference>
<gene>
    <name evidence="4" type="ORF">JOC73_002826</name>
</gene>
<dbReference type="InterPro" id="IPR003439">
    <property type="entry name" value="ABC_transporter-like_ATP-bd"/>
</dbReference>
<dbReference type="CDD" id="cd03230">
    <property type="entry name" value="ABC_DR_subfamily_A"/>
    <property type="match status" value="1"/>
</dbReference>
<accession>A0ABS2NTE1</accession>
<evidence type="ECO:0000313" key="5">
    <source>
        <dbReference type="Proteomes" id="UP001314796"/>
    </source>
</evidence>
<sequence>MSVIVVKGITKQYGTTTALENVNITIEANKIYGLLGRNGAGKTTLLNLLTNKIFPTNGAITVEGKSVVENDEVLGKIFYMMERNLYPEGLKVKEIFKWTKKIYPLFDMEYANGLANKFELKVNKKIKELSTGYTSIFKAILALSSNAKILILDEPVLGLDAYHRDLLYKEILSNYIQEPKTIIISTHLIEEISDILEEVIIIKEGKLVLKDSVETLLSSAYRVSGEASKVDIYIKGRTCLGEETIGKYKSVTVLNDQRNEALAKEMDLEFNKAELQKLFISLTNS</sequence>
<name>A0ABS2NTE1_9FIRM</name>
<evidence type="ECO:0000313" key="4">
    <source>
        <dbReference type="EMBL" id="MBM7616244.1"/>
    </source>
</evidence>
<keyword evidence="5" id="KW-1185">Reference proteome</keyword>
<organism evidence="4 5">
    <name type="scientific">Alkaliphilus hydrothermalis</name>
    <dbReference type="NCBI Taxonomy" id="1482730"/>
    <lineage>
        <taxon>Bacteria</taxon>
        <taxon>Bacillati</taxon>
        <taxon>Bacillota</taxon>
        <taxon>Clostridia</taxon>
        <taxon>Peptostreptococcales</taxon>
        <taxon>Natronincolaceae</taxon>
        <taxon>Alkaliphilus</taxon>
    </lineage>
</organism>
<keyword evidence="1" id="KW-0547">Nucleotide-binding</keyword>
<dbReference type="SUPFAM" id="SSF52540">
    <property type="entry name" value="P-loop containing nucleoside triphosphate hydrolases"/>
    <property type="match status" value="1"/>
</dbReference>
<dbReference type="GO" id="GO:0005524">
    <property type="term" value="F:ATP binding"/>
    <property type="evidence" value="ECO:0007669"/>
    <property type="project" value="UniProtKB-KW"/>
</dbReference>
<dbReference type="PROSITE" id="PS50893">
    <property type="entry name" value="ABC_TRANSPORTER_2"/>
    <property type="match status" value="1"/>
</dbReference>
<feature type="domain" description="ABC transporter" evidence="3">
    <location>
        <begin position="4"/>
        <end position="229"/>
    </location>
</feature>
<protein>
    <submittedName>
        <fullName evidence="4">ABC-2 type transport system ATP-binding protein</fullName>
    </submittedName>
</protein>
<dbReference type="InterPro" id="IPR003593">
    <property type="entry name" value="AAA+_ATPase"/>
</dbReference>
<evidence type="ECO:0000259" key="3">
    <source>
        <dbReference type="PROSITE" id="PS50893"/>
    </source>
</evidence>
<keyword evidence="2 4" id="KW-0067">ATP-binding</keyword>
<evidence type="ECO:0000256" key="2">
    <source>
        <dbReference type="ARBA" id="ARBA00022840"/>
    </source>
</evidence>
<dbReference type="EMBL" id="JAFBEE010000028">
    <property type="protein sequence ID" value="MBM7616244.1"/>
    <property type="molecule type" value="Genomic_DNA"/>
</dbReference>
<dbReference type="InterPro" id="IPR027417">
    <property type="entry name" value="P-loop_NTPase"/>
</dbReference>
<reference evidence="4 5" key="1">
    <citation type="submission" date="2021-01" db="EMBL/GenBank/DDBJ databases">
        <title>Genomic Encyclopedia of Type Strains, Phase IV (KMG-IV): sequencing the most valuable type-strain genomes for metagenomic binning, comparative biology and taxonomic classification.</title>
        <authorList>
            <person name="Goeker M."/>
        </authorList>
    </citation>
    <scope>NUCLEOTIDE SEQUENCE [LARGE SCALE GENOMIC DNA]</scope>
    <source>
        <strain evidence="4 5">DSM 25890</strain>
    </source>
</reference>
<evidence type="ECO:0000256" key="1">
    <source>
        <dbReference type="ARBA" id="ARBA00022741"/>
    </source>
</evidence>
<dbReference type="Proteomes" id="UP001314796">
    <property type="component" value="Unassembled WGS sequence"/>
</dbReference>
<dbReference type="Gene3D" id="3.40.50.300">
    <property type="entry name" value="P-loop containing nucleotide triphosphate hydrolases"/>
    <property type="match status" value="1"/>
</dbReference>
<dbReference type="SMART" id="SM00382">
    <property type="entry name" value="AAA"/>
    <property type="match status" value="1"/>
</dbReference>